<comment type="caution">
    <text evidence="3">The sequence shown here is derived from an EMBL/GenBank/DDBJ whole genome shotgun (WGS) entry which is preliminary data.</text>
</comment>
<evidence type="ECO:0000313" key="3">
    <source>
        <dbReference type="EMBL" id="RYU93465.1"/>
    </source>
</evidence>
<keyword evidence="1" id="KW-0472">Membrane</keyword>
<dbReference type="AlphaFoldDB" id="A0A4Q5LV91"/>
<accession>A0A4Q5LV91</accession>
<feature type="transmembrane region" description="Helical" evidence="1">
    <location>
        <begin position="44"/>
        <end position="64"/>
    </location>
</feature>
<feature type="transmembrane region" description="Helical" evidence="1">
    <location>
        <begin position="167"/>
        <end position="185"/>
    </location>
</feature>
<gene>
    <name evidence="3" type="ORF">EWM59_21825</name>
</gene>
<dbReference type="GO" id="GO:0008610">
    <property type="term" value="P:lipid biosynthetic process"/>
    <property type="evidence" value="ECO:0007669"/>
    <property type="project" value="UniProtKB-ARBA"/>
</dbReference>
<dbReference type="Pfam" id="PF00487">
    <property type="entry name" value="FA_desaturase"/>
    <property type="match status" value="1"/>
</dbReference>
<feature type="transmembrane region" description="Helical" evidence="1">
    <location>
        <begin position="208"/>
        <end position="230"/>
    </location>
</feature>
<dbReference type="InterPro" id="IPR005804">
    <property type="entry name" value="FA_desaturase_dom"/>
</dbReference>
<feature type="domain" description="Fatty acid desaturase" evidence="2">
    <location>
        <begin position="69"/>
        <end position="342"/>
    </location>
</feature>
<dbReference type="PANTHER" id="PTHR19353">
    <property type="entry name" value="FATTY ACID DESATURASE 2"/>
    <property type="match status" value="1"/>
</dbReference>
<dbReference type="Proteomes" id="UP000293162">
    <property type="component" value="Unassembled WGS sequence"/>
</dbReference>
<protein>
    <submittedName>
        <fullName evidence="3">Acyl-CoA desaturase</fullName>
    </submittedName>
</protein>
<proteinExistence type="predicted"/>
<evidence type="ECO:0000259" key="2">
    <source>
        <dbReference type="Pfam" id="PF00487"/>
    </source>
</evidence>
<name>A0A4Q5LV91_9BACT</name>
<keyword evidence="4" id="KW-1185">Reference proteome</keyword>
<dbReference type="CDD" id="cd03506">
    <property type="entry name" value="Delta6-FADS-like"/>
    <property type="match status" value="1"/>
</dbReference>
<dbReference type="PANTHER" id="PTHR19353:SF19">
    <property type="entry name" value="DELTA(5) FATTY ACID DESATURASE C-RELATED"/>
    <property type="match status" value="1"/>
</dbReference>
<dbReference type="PIRSF" id="PIRSF015921">
    <property type="entry name" value="FA_sphinglp_des"/>
    <property type="match status" value="1"/>
</dbReference>
<dbReference type="GO" id="GO:0016717">
    <property type="term" value="F:oxidoreductase activity, acting on paired donors, with oxidation of a pair of donors resulting in the reduction of molecular oxygen to two molecules of water"/>
    <property type="evidence" value="ECO:0007669"/>
    <property type="project" value="TreeGrafter"/>
</dbReference>
<dbReference type="InterPro" id="IPR012171">
    <property type="entry name" value="Fatty_acid_desaturase"/>
</dbReference>
<organism evidence="3 4">
    <name type="scientific">Emticicia agri</name>
    <dbReference type="NCBI Taxonomy" id="2492393"/>
    <lineage>
        <taxon>Bacteria</taxon>
        <taxon>Pseudomonadati</taxon>
        <taxon>Bacteroidota</taxon>
        <taxon>Cytophagia</taxon>
        <taxon>Cytophagales</taxon>
        <taxon>Leadbetterellaceae</taxon>
        <taxon>Emticicia</taxon>
    </lineage>
</organism>
<dbReference type="GO" id="GO:0016020">
    <property type="term" value="C:membrane"/>
    <property type="evidence" value="ECO:0007669"/>
    <property type="project" value="TreeGrafter"/>
</dbReference>
<evidence type="ECO:0000313" key="4">
    <source>
        <dbReference type="Proteomes" id="UP000293162"/>
    </source>
</evidence>
<feature type="transmembrane region" description="Helical" evidence="1">
    <location>
        <begin position="237"/>
        <end position="259"/>
    </location>
</feature>
<reference evidence="3 4" key="1">
    <citation type="submission" date="2019-02" db="EMBL/GenBank/DDBJ databases">
        <title>Bacterial novel species Emticicia sp. 17J42-9 isolated from soil.</title>
        <authorList>
            <person name="Jung H.-Y."/>
        </authorList>
    </citation>
    <scope>NUCLEOTIDE SEQUENCE [LARGE SCALE GENOMIC DNA]</scope>
    <source>
        <strain evidence="3 4">17J42-9</strain>
    </source>
</reference>
<dbReference type="OrthoDB" id="104711at2"/>
<keyword evidence="1" id="KW-1133">Transmembrane helix</keyword>
<evidence type="ECO:0000256" key="1">
    <source>
        <dbReference type="SAM" id="Phobius"/>
    </source>
</evidence>
<dbReference type="EMBL" id="SEWF01000044">
    <property type="protein sequence ID" value="RYU93465.1"/>
    <property type="molecule type" value="Genomic_DNA"/>
</dbReference>
<feature type="transmembrane region" description="Helical" evidence="1">
    <location>
        <begin position="70"/>
        <end position="91"/>
    </location>
</feature>
<sequence>MKPSKYARVKFLNKDKSLFFSVLRDNVDSYFHENQISKTGGRMILVKALALLTLYIGSYVLILSGQFSQWQMLALTAVMGIGVAGVGMSVMHDAIHGSFSEHGWVNKLFGASLYLLGGNVYNWEIQHNRLHHTYTNIHDVDEDITGKFLLRLSCGDKRKAYHRFQHIYAFFLYSLMTISFLWKDFKEISLYNQMSKTGLVKSFPRKEIIWLIVGKIGYILIAIVLPVYMLNLSFGQWLIGFLTMHCVAGIILSTIFQLAHIVEGACQPSPDEKGNIENAWAIHQLHTTANFSSRNYALSWYIGGLDYQIEHHLFPHISHIHYRAISSIVRNTAQEFNIPYNDKASFTRGLDSHIRMLKHLGTN</sequence>
<keyword evidence="1" id="KW-0812">Transmembrane</keyword>